<evidence type="ECO:0000256" key="1">
    <source>
        <dbReference type="SAM" id="MobiDB-lite"/>
    </source>
</evidence>
<reference evidence="3" key="2">
    <citation type="submission" date="2022-10" db="EMBL/GenBank/DDBJ databases">
        <authorList>
            <consortium name="ENA_rothamsted_submissions"/>
            <consortium name="culmorum"/>
            <person name="King R."/>
        </authorList>
    </citation>
    <scope>NUCLEOTIDE SEQUENCE</scope>
</reference>
<keyword evidence="2" id="KW-1133">Transmembrane helix</keyword>
<keyword evidence="2" id="KW-0472">Membrane</keyword>
<feature type="region of interest" description="Disordered" evidence="1">
    <location>
        <begin position="91"/>
        <end position="110"/>
    </location>
</feature>
<evidence type="ECO:0000256" key="2">
    <source>
        <dbReference type="SAM" id="Phobius"/>
    </source>
</evidence>
<keyword evidence="2" id="KW-0812">Transmembrane</keyword>
<organism evidence="3 4">
    <name type="scientific">Aphis gossypii</name>
    <name type="common">Cotton aphid</name>
    <dbReference type="NCBI Taxonomy" id="80765"/>
    <lineage>
        <taxon>Eukaryota</taxon>
        <taxon>Metazoa</taxon>
        <taxon>Ecdysozoa</taxon>
        <taxon>Arthropoda</taxon>
        <taxon>Hexapoda</taxon>
        <taxon>Insecta</taxon>
        <taxon>Pterygota</taxon>
        <taxon>Neoptera</taxon>
        <taxon>Paraneoptera</taxon>
        <taxon>Hemiptera</taxon>
        <taxon>Sternorrhyncha</taxon>
        <taxon>Aphidomorpha</taxon>
        <taxon>Aphidoidea</taxon>
        <taxon>Aphididae</taxon>
        <taxon>Aphidini</taxon>
        <taxon>Aphis</taxon>
        <taxon>Aphis</taxon>
    </lineage>
</organism>
<keyword evidence="4" id="KW-1185">Reference proteome</keyword>
<evidence type="ECO:0000313" key="3">
    <source>
        <dbReference type="EMBL" id="CAH1738071.1"/>
    </source>
</evidence>
<name>A0A9P0NTP6_APHGO</name>
<proteinExistence type="predicted"/>
<dbReference type="EMBL" id="OU899037">
    <property type="protein sequence ID" value="CAH1738071.1"/>
    <property type="molecule type" value="Genomic_DNA"/>
</dbReference>
<reference evidence="3" key="1">
    <citation type="submission" date="2022-02" db="EMBL/GenBank/DDBJ databases">
        <authorList>
            <person name="King R."/>
        </authorList>
    </citation>
    <scope>NUCLEOTIDE SEQUENCE</scope>
</reference>
<accession>A0A9P0NTP6</accession>
<gene>
    <name evidence="3" type="ORF">APHIGO_LOCUS11486</name>
</gene>
<protein>
    <submittedName>
        <fullName evidence="3">Uncharacterized protein</fullName>
    </submittedName>
</protein>
<sequence length="138" mass="15819">MVLRSSSKLYKIVFVTIPLSEPLLAFLRCRRVLQSNIIMISDLKLYYFVLVRQETVCPYHPTKVQWIVLNFFFFVIFFFNACGIQSSAISPSPARTRGCPPPTHTPSPGLLRRRRRPIVLSGARAACPLPARVIFYLF</sequence>
<dbReference type="Proteomes" id="UP001154329">
    <property type="component" value="Chromosome 4"/>
</dbReference>
<feature type="transmembrane region" description="Helical" evidence="2">
    <location>
        <begin position="64"/>
        <end position="82"/>
    </location>
</feature>
<dbReference type="AlphaFoldDB" id="A0A9P0NTP6"/>
<evidence type="ECO:0000313" key="4">
    <source>
        <dbReference type="Proteomes" id="UP001154329"/>
    </source>
</evidence>